<evidence type="ECO:0000313" key="2">
    <source>
        <dbReference type="EMBL" id="CAF1441596.1"/>
    </source>
</evidence>
<keyword evidence="1" id="KW-0472">Membrane</keyword>
<organism evidence="3 4">
    <name type="scientific">Adineta steineri</name>
    <dbReference type="NCBI Taxonomy" id="433720"/>
    <lineage>
        <taxon>Eukaryota</taxon>
        <taxon>Metazoa</taxon>
        <taxon>Spiralia</taxon>
        <taxon>Gnathifera</taxon>
        <taxon>Rotifera</taxon>
        <taxon>Eurotatoria</taxon>
        <taxon>Bdelloidea</taxon>
        <taxon>Adinetida</taxon>
        <taxon>Adinetidae</taxon>
        <taxon>Adineta</taxon>
    </lineage>
</organism>
<comment type="caution">
    <text evidence="3">The sequence shown here is derived from an EMBL/GenBank/DDBJ whole genome shotgun (WGS) entry which is preliminary data.</text>
</comment>
<proteinExistence type="predicted"/>
<accession>A0A816CUE8</accession>
<dbReference type="EMBL" id="CAJNOI010001825">
    <property type="protein sequence ID" value="CAF1441596.1"/>
    <property type="molecule type" value="Genomic_DNA"/>
</dbReference>
<dbReference type="Proteomes" id="UP000663877">
    <property type="component" value="Unassembled WGS sequence"/>
</dbReference>
<keyword evidence="1" id="KW-0812">Transmembrane</keyword>
<dbReference type="EMBL" id="CAJNOM010002156">
    <property type="protein sequence ID" value="CAF1627865.1"/>
    <property type="molecule type" value="Genomic_DNA"/>
</dbReference>
<keyword evidence="1" id="KW-1133">Transmembrane helix</keyword>
<dbReference type="OrthoDB" id="10485389at2759"/>
<evidence type="ECO:0000313" key="3">
    <source>
        <dbReference type="EMBL" id="CAF1627865.1"/>
    </source>
</evidence>
<reference evidence="3" key="1">
    <citation type="submission" date="2021-02" db="EMBL/GenBank/DDBJ databases">
        <authorList>
            <person name="Nowell W R."/>
        </authorList>
    </citation>
    <scope>NUCLEOTIDE SEQUENCE</scope>
</reference>
<name>A0A816CUE8_9BILA</name>
<gene>
    <name evidence="2" type="ORF">BJG266_LOCUS39920</name>
    <name evidence="3" type="ORF">QVE165_LOCUS56807</name>
</gene>
<evidence type="ECO:0000313" key="4">
    <source>
        <dbReference type="Proteomes" id="UP000663832"/>
    </source>
</evidence>
<dbReference type="AlphaFoldDB" id="A0A816CUE8"/>
<protein>
    <submittedName>
        <fullName evidence="3">Uncharacterized protein</fullName>
    </submittedName>
</protein>
<sequence>MNSSSKSCEENRKLYSPWSSRVHPLIFLPVWTVEFVLVIMMLKGFIYFISTTNGLTRLSGYIMFFAVLFATLLLIYRVVEYLMDMKVSRC</sequence>
<feature type="transmembrane region" description="Helical" evidence="1">
    <location>
        <begin position="61"/>
        <end position="79"/>
    </location>
</feature>
<dbReference type="Proteomes" id="UP000663832">
    <property type="component" value="Unassembled WGS sequence"/>
</dbReference>
<keyword evidence="4" id="KW-1185">Reference proteome</keyword>
<evidence type="ECO:0000256" key="1">
    <source>
        <dbReference type="SAM" id="Phobius"/>
    </source>
</evidence>
<feature type="transmembrane region" description="Helical" evidence="1">
    <location>
        <begin position="25"/>
        <end position="49"/>
    </location>
</feature>